<dbReference type="GO" id="GO:0000171">
    <property type="term" value="F:ribonuclease MRP activity"/>
    <property type="evidence" value="ECO:0007669"/>
    <property type="project" value="TreeGrafter"/>
</dbReference>
<evidence type="ECO:0000313" key="3">
    <source>
        <dbReference type="EMBL" id="OTA25509.1"/>
    </source>
</evidence>
<dbReference type="Pfam" id="PF20976">
    <property type="entry name" value="Pop8"/>
    <property type="match status" value="1"/>
</dbReference>
<dbReference type="OrthoDB" id="5530243at2759"/>
<comment type="caution">
    <text evidence="3">The sequence shown here is derived from an EMBL/GenBank/DDBJ whole genome shotgun (WGS) entry which is preliminary data.</text>
</comment>
<keyword evidence="4" id="KW-1185">Reference proteome</keyword>
<proteinExistence type="predicted"/>
<organism evidence="3 4">
    <name type="scientific">Hortaea werneckii EXF-2000</name>
    <dbReference type="NCBI Taxonomy" id="1157616"/>
    <lineage>
        <taxon>Eukaryota</taxon>
        <taxon>Fungi</taxon>
        <taxon>Dikarya</taxon>
        <taxon>Ascomycota</taxon>
        <taxon>Pezizomycotina</taxon>
        <taxon>Dothideomycetes</taxon>
        <taxon>Dothideomycetidae</taxon>
        <taxon>Mycosphaerellales</taxon>
        <taxon>Teratosphaeriaceae</taxon>
        <taxon>Hortaea</taxon>
    </lineage>
</organism>
<evidence type="ECO:0000259" key="2">
    <source>
        <dbReference type="Pfam" id="PF20976"/>
    </source>
</evidence>
<dbReference type="GO" id="GO:0004526">
    <property type="term" value="F:ribonuclease P activity"/>
    <property type="evidence" value="ECO:0007669"/>
    <property type="project" value="TreeGrafter"/>
</dbReference>
<dbReference type="STRING" id="1157616.A0A1Z5SXD6"/>
<dbReference type="PANTHER" id="PTHR28173">
    <property type="entry name" value="RIBONUCLEASES P/MRP PROTEIN SUBUNIT POP8"/>
    <property type="match status" value="1"/>
</dbReference>
<dbReference type="GO" id="GO:0000294">
    <property type="term" value="P:nuclear-transcribed mRNA catabolic process, RNase MRP-dependent"/>
    <property type="evidence" value="ECO:0007669"/>
    <property type="project" value="TreeGrafter"/>
</dbReference>
<dbReference type="InterPro" id="IPR049128">
    <property type="entry name" value="Pop8-like_dom"/>
</dbReference>
<sequence>MAQDESMQDVTESTAITLPTTQASSPPDKKKRKRTTKNRILSQSTMRSPPWSYIHLQHLTPPSSEAKLDAVTAHLHLTASLSQFLGVHGTAISVDVIKLEGKDVWVRVPNQDSSAVIAAAGGWTSSKGEGWRVKGSSSWDARALARDSGQDLFHF</sequence>
<dbReference type="PANTHER" id="PTHR28173:SF1">
    <property type="entry name" value="RIBONUCLEASES P_MRP PROTEIN SUBUNIT POP8"/>
    <property type="match status" value="1"/>
</dbReference>
<feature type="domain" description="Ribonucleases P/MRP subunit Pop8-like" evidence="2">
    <location>
        <begin position="50"/>
        <end position="123"/>
    </location>
</feature>
<reference evidence="3 4" key="1">
    <citation type="submission" date="2017-01" db="EMBL/GenBank/DDBJ databases">
        <title>The recent genome duplication of the halophilic yeast Hortaea werneckii: insights from long-read sequencing.</title>
        <authorList>
            <person name="Sinha S."/>
            <person name="Flibotte S."/>
            <person name="Neira M."/>
            <person name="Lenassi M."/>
            <person name="Gostincar C."/>
            <person name="Stajich J.E."/>
            <person name="Nislow C.E."/>
        </authorList>
    </citation>
    <scope>NUCLEOTIDE SEQUENCE [LARGE SCALE GENOMIC DNA]</scope>
    <source>
        <strain evidence="3 4">EXF-2000</strain>
    </source>
</reference>
<dbReference type="GO" id="GO:0034965">
    <property type="term" value="P:intronic box C/D snoRNA processing"/>
    <property type="evidence" value="ECO:0007669"/>
    <property type="project" value="TreeGrafter"/>
</dbReference>
<protein>
    <recommendedName>
        <fullName evidence="2">Ribonucleases P/MRP subunit Pop8-like domain-containing protein</fullName>
    </recommendedName>
</protein>
<feature type="region of interest" description="Disordered" evidence="1">
    <location>
        <begin position="1"/>
        <end position="46"/>
    </location>
</feature>
<dbReference type="EMBL" id="MUNK01000202">
    <property type="protein sequence ID" value="OTA25509.1"/>
    <property type="molecule type" value="Genomic_DNA"/>
</dbReference>
<dbReference type="InParanoid" id="A0A1Z5SXD6"/>
<dbReference type="VEuPathDB" id="FungiDB:BTJ68_12377"/>
<dbReference type="GO" id="GO:0008033">
    <property type="term" value="P:tRNA processing"/>
    <property type="evidence" value="ECO:0007669"/>
    <property type="project" value="InterPro"/>
</dbReference>
<accession>A0A1Z5SXD6</accession>
<dbReference type="Proteomes" id="UP000194280">
    <property type="component" value="Unassembled WGS sequence"/>
</dbReference>
<feature type="compositionally biased region" description="Polar residues" evidence="1">
    <location>
        <begin position="8"/>
        <end position="25"/>
    </location>
</feature>
<dbReference type="GO" id="GO:0005655">
    <property type="term" value="C:nucleolar ribonuclease P complex"/>
    <property type="evidence" value="ECO:0007669"/>
    <property type="project" value="InterPro"/>
</dbReference>
<gene>
    <name evidence="3" type="ORF">BTJ68_12377</name>
</gene>
<dbReference type="AlphaFoldDB" id="A0A1Z5SXD6"/>
<evidence type="ECO:0000313" key="4">
    <source>
        <dbReference type="Proteomes" id="UP000194280"/>
    </source>
</evidence>
<dbReference type="GO" id="GO:0000172">
    <property type="term" value="C:ribonuclease MRP complex"/>
    <property type="evidence" value="ECO:0007669"/>
    <property type="project" value="InterPro"/>
</dbReference>
<name>A0A1Z5SXD6_HORWE</name>
<dbReference type="InterPro" id="IPR020347">
    <property type="entry name" value="Pop8"/>
</dbReference>
<evidence type="ECO:0000256" key="1">
    <source>
        <dbReference type="SAM" id="MobiDB-lite"/>
    </source>
</evidence>